<feature type="region of interest" description="Disordered" evidence="1">
    <location>
        <begin position="46"/>
        <end position="80"/>
    </location>
</feature>
<dbReference type="EMBL" id="BPLR01021579">
    <property type="protein sequence ID" value="GIX91397.1"/>
    <property type="molecule type" value="Genomic_DNA"/>
</dbReference>
<organism evidence="2 3">
    <name type="scientific">Caerostris extrusa</name>
    <name type="common">Bark spider</name>
    <name type="synonym">Caerostris bankana</name>
    <dbReference type="NCBI Taxonomy" id="172846"/>
    <lineage>
        <taxon>Eukaryota</taxon>
        <taxon>Metazoa</taxon>
        <taxon>Ecdysozoa</taxon>
        <taxon>Arthropoda</taxon>
        <taxon>Chelicerata</taxon>
        <taxon>Arachnida</taxon>
        <taxon>Araneae</taxon>
        <taxon>Araneomorphae</taxon>
        <taxon>Entelegynae</taxon>
        <taxon>Araneoidea</taxon>
        <taxon>Araneidae</taxon>
        <taxon>Caerostris</taxon>
    </lineage>
</organism>
<evidence type="ECO:0000256" key="1">
    <source>
        <dbReference type="SAM" id="MobiDB-lite"/>
    </source>
</evidence>
<feature type="compositionally biased region" description="Polar residues" evidence="1">
    <location>
        <begin position="57"/>
        <end position="66"/>
    </location>
</feature>
<evidence type="ECO:0000313" key="3">
    <source>
        <dbReference type="Proteomes" id="UP001054945"/>
    </source>
</evidence>
<reference evidence="2 3" key="1">
    <citation type="submission" date="2021-06" db="EMBL/GenBank/DDBJ databases">
        <title>Caerostris extrusa draft genome.</title>
        <authorList>
            <person name="Kono N."/>
            <person name="Arakawa K."/>
        </authorList>
    </citation>
    <scope>NUCLEOTIDE SEQUENCE [LARGE SCALE GENOMIC DNA]</scope>
</reference>
<accession>A0AAV4P2F5</accession>
<protein>
    <submittedName>
        <fullName evidence="2">Uncharacterized protein</fullName>
    </submittedName>
</protein>
<comment type="caution">
    <text evidence="2">The sequence shown here is derived from an EMBL/GenBank/DDBJ whole genome shotgun (WGS) entry which is preliminary data.</text>
</comment>
<evidence type="ECO:0000313" key="2">
    <source>
        <dbReference type="EMBL" id="GIX91397.1"/>
    </source>
</evidence>
<dbReference type="AlphaFoldDB" id="A0AAV4P2F5"/>
<proteinExistence type="predicted"/>
<dbReference type="Proteomes" id="UP001054945">
    <property type="component" value="Unassembled WGS sequence"/>
</dbReference>
<sequence>MGVTQTYSQRWFRVGLSLQYLLRYWAEQTMSWTQFFQVMNRGARTTNRKQMTKTKPETSQLHTNTGGALGWLPASSGIKK</sequence>
<keyword evidence="3" id="KW-1185">Reference proteome</keyword>
<name>A0AAV4P2F5_CAEEX</name>
<gene>
    <name evidence="2" type="ORF">CEXT_60191</name>
</gene>